<feature type="compositionally biased region" description="Basic and acidic residues" evidence="1">
    <location>
        <begin position="1"/>
        <end position="17"/>
    </location>
</feature>
<evidence type="ECO:0000313" key="2">
    <source>
        <dbReference type="EMBL" id="GAA5796753.1"/>
    </source>
</evidence>
<dbReference type="EMBL" id="BAABUJ010000006">
    <property type="protein sequence ID" value="GAA5796753.1"/>
    <property type="molecule type" value="Genomic_DNA"/>
</dbReference>
<evidence type="ECO:0000256" key="1">
    <source>
        <dbReference type="SAM" id="MobiDB-lite"/>
    </source>
</evidence>
<evidence type="ECO:0000313" key="3">
    <source>
        <dbReference type="Proteomes" id="UP001476247"/>
    </source>
</evidence>
<feature type="region of interest" description="Disordered" evidence="1">
    <location>
        <begin position="1"/>
        <end position="33"/>
    </location>
</feature>
<comment type="caution">
    <text evidence="2">The sequence shown here is derived from an EMBL/GenBank/DDBJ whole genome shotgun (WGS) entry which is preliminary data.</text>
</comment>
<accession>A0ABP9XPS0</accession>
<sequence length="67" mass="7593">GDRGRGGRGRGNRDGRGRGRGRGGYHNNNSRQFTEVDYSPEAIEARFAAFYSSSMTQDPWRRLSEQQ</sequence>
<name>A0ABP9XPS0_9FUNG</name>
<organism evidence="2 3">
    <name type="scientific">Helicostylum pulchrum</name>
    <dbReference type="NCBI Taxonomy" id="562976"/>
    <lineage>
        <taxon>Eukaryota</taxon>
        <taxon>Fungi</taxon>
        <taxon>Fungi incertae sedis</taxon>
        <taxon>Mucoromycota</taxon>
        <taxon>Mucoromycotina</taxon>
        <taxon>Mucoromycetes</taxon>
        <taxon>Mucorales</taxon>
        <taxon>Mucorineae</taxon>
        <taxon>Mucoraceae</taxon>
        <taxon>Helicostylum</taxon>
    </lineage>
</organism>
<proteinExistence type="predicted"/>
<feature type="non-terminal residue" evidence="2">
    <location>
        <position position="1"/>
    </location>
</feature>
<dbReference type="Proteomes" id="UP001476247">
    <property type="component" value="Unassembled WGS sequence"/>
</dbReference>
<protein>
    <submittedName>
        <fullName evidence="2">Uncharacterized protein</fullName>
    </submittedName>
</protein>
<gene>
    <name evidence="2" type="ORF">HPULCUR_002128</name>
</gene>
<reference evidence="2 3" key="1">
    <citation type="submission" date="2024-04" db="EMBL/GenBank/DDBJ databases">
        <title>genome sequences of Mucor flavus KT1a and Helicostylum pulchrum KT1b strains isolation_sourced from the surface of a dry-aged beef.</title>
        <authorList>
            <person name="Toyotome T."/>
            <person name="Hosono M."/>
            <person name="Torimaru M."/>
            <person name="Fukuda K."/>
            <person name="Mikami N."/>
        </authorList>
    </citation>
    <scope>NUCLEOTIDE SEQUENCE [LARGE SCALE GENOMIC DNA]</scope>
    <source>
        <strain evidence="2 3">KT1b</strain>
    </source>
</reference>
<keyword evidence="3" id="KW-1185">Reference proteome</keyword>